<evidence type="ECO:0000313" key="2">
    <source>
        <dbReference type="EMBL" id="MQL85037.1"/>
    </source>
</evidence>
<dbReference type="AlphaFoldDB" id="A0A843URG1"/>
<name>A0A843URG1_COLES</name>
<organism evidence="2 3">
    <name type="scientific">Colocasia esculenta</name>
    <name type="common">Wild taro</name>
    <name type="synonym">Arum esculentum</name>
    <dbReference type="NCBI Taxonomy" id="4460"/>
    <lineage>
        <taxon>Eukaryota</taxon>
        <taxon>Viridiplantae</taxon>
        <taxon>Streptophyta</taxon>
        <taxon>Embryophyta</taxon>
        <taxon>Tracheophyta</taxon>
        <taxon>Spermatophyta</taxon>
        <taxon>Magnoliopsida</taxon>
        <taxon>Liliopsida</taxon>
        <taxon>Araceae</taxon>
        <taxon>Aroideae</taxon>
        <taxon>Colocasieae</taxon>
        <taxon>Colocasia</taxon>
    </lineage>
</organism>
<accession>A0A843URG1</accession>
<proteinExistence type="predicted"/>
<comment type="caution">
    <text evidence="2">The sequence shown here is derived from an EMBL/GenBank/DDBJ whole genome shotgun (WGS) entry which is preliminary data.</text>
</comment>
<feature type="compositionally biased region" description="Basic and acidic residues" evidence="1">
    <location>
        <begin position="148"/>
        <end position="162"/>
    </location>
</feature>
<feature type="region of interest" description="Disordered" evidence="1">
    <location>
        <begin position="113"/>
        <end position="162"/>
    </location>
</feature>
<evidence type="ECO:0000313" key="3">
    <source>
        <dbReference type="Proteomes" id="UP000652761"/>
    </source>
</evidence>
<protein>
    <submittedName>
        <fullName evidence="2">Uncharacterized protein</fullName>
    </submittedName>
</protein>
<dbReference type="Proteomes" id="UP000652761">
    <property type="component" value="Unassembled WGS sequence"/>
</dbReference>
<sequence>MVFTYNRSYDLADGEQLVNSSGLLHLFRKQFPLGTSVVEEEDDGEGGIRRLEATVKGLAAVDAGVGVEDGAHHGGTIVGHAEVGDRTVVASPDAEVAERKSVSREARRGSDCEARLDIAAGSGGRRRPAAARGSLRSENPRGFLGGRRKQEGKNGGKILVGDERGLSMRNHFGIGEGFDSIK</sequence>
<reference evidence="2" key="1">
    <citation type="submission" date="2017-07" db="EMBL/GenBank/DDBJ databases">
        <title>Taro Niue Genome Assembly and Annotation.</title>
        <authorList>
            <person name="Atibalentja N."/>
            <person name="Keating K."/>
            <person name="Fields C.J."/>
        </authorList>
    </citation>
    <scope>NUCLEOTIDE SEQUENCE</scope>
    <source>
        <strain evidence="2">Niue_2</strain>
        <tissue evidence="2">Leaf</tissue>
    </source>
</reference>
<gene>
    <name evidence="2" type="ORF">Taro_017559</name>
</gene>
<dbReference type="EMBL" id="NMUH01000803">
    <property type="protein sequence ID" value="MQL85037.1"/>
    <property type="molecule type" value="Genomic_DNA"/>
</dbReference>
<keyword evidence="3" id="KW-1185">Reference proteome</keyword>
<evidence type="ECO:0000256" key="1">
    <source>
        <dbReference type="SAM" id="MobiDB-lite"/>
    </source>
</evidence>